<keyword evidence="8" id="KW-0464">Manganese</keyword>
<comment type="catalytic activity">
    <reaction evidence="8">
        <text>L-threonyl-[protein] + ATP = 3-O-(5'-adenylyl)-L-threonyl-[protein] + diphosphate</text>
        <dbReference type="Rhea" id="RHEA:54292"/>
        <dbReference type="Rhea" id="RHEA-COMP:11060"/>
        <dbReference type="Rhea" id="RHEA-COMP:13847"/>
        <dbReference type="ChEBI" id="CHEBI:30013"/>
        <dbReference type="ChEBI" id="CHEBI:30616"/>
        <dbReference type="ChEBI" id="CHEBI:33019"/>
        <dbReference type="ChEBI" id="CHEBI:138113"/>
        <dbReference type="EC" id="2.7.7.108"/>
    </reaction>
</comment>
<evidence type="ECO:0000256" key="7">
    <source>
        <dbReference type="ARBA" id="ARBA00022842"/>
    </source>
</evidence>
<evidence type="ECO:0000256" key="3">
    <source>
        <dbReference type="ARBA" id="ARBA00022695"/>
    </source>
</evidence>
<accession>A0A975ZQX1</accession>
<proteinExistence type="inferred from homology"/>
<dbReference type="RefSeq" id="WP_074840031.1">
    <property type="nucleotide sequence ID" value="NZ_FNYY01000031.1"/>
</dbReference>
<feature type="binding site" evidence="8">
    <location>
        <position position="177"/>
    </location>
    <ligand>
        <name>ATP</name>
        <dbReference type="ChEBI" id="CHEBI:30616"/>
    </ligand>
</feature>
<dbReference type="GO" id="GO:0030145">
    <property type="term" value="F:manganese ion binding"/>
    <property type="evidence" value="ECO:0007669"/>
    <property type="project" value="UniProtKB-UniRule"/>
</dbReference>
<dbReference type="HAMAP" id="MF_00692">
    <property type="entry name" value="SelO"/>
    <property type="match status" value="1"/>
</dbReference>
<feature type="binding site" evidence="8">
    <location>
        <position position="114"/>
    </location>
    <ligand>
        <name>ATP</name>
        <dbReference type="ChEBI" id="CHEBI:30616"/>
    </ligand>
</feature>
<comment type="catalytic activity">
    <reaction evidence="8">
        <text>L-seryl-[protein] + ATP = 3-O-(5'-adenylyl)-L-seryl-[protein] + diphosphate</text>
        <dbReference type="Rhea" id="RHEA:58120"/>
        <dbReference type="Rhea" id="RHEA-COMP:9863"/>
        <dbReference type="Rhea" id="RHEA-COMP:15073"/>
        <dbReference type="ChEBI" id="CHEBI:29999"/>
        <dbReference type="ChEBI" id="CHEBI:30616"/>
        <dbReference type="ChEBI" id="CHEBI:33019"/>
        <dbReference type="ChEBI" id="CHEBI:142516"/>
        <dbReference type="EC" id="2.7.7.108"/>
    </reaction>
</comment>
<keyword evidence="4 8" id="KW-0479">Metal-binding</keyword>
<dbReference type="EC" id="2.7.7.-" evidence="8"/>
<sequence length="493" mass="54098">MTHHTPDFTFDNSYARELDGFYVPWEGDKVPEPRIVLLNAELAEALNLDADALDSDEGAAILAGARAPDGAETLAQAYAGHQFGGFSPRLGDGRAILLGEVIDRDGNRRDLHLKGSGRTPFSRGGDGKAVLGPVLREFVIGEAMHALGIPTTRALSAVTTGETVWRESAKPGAVLARVAASHLRVGTFQFFAARGERDRVRQLAEYAIARHDPALAGTDDRYLGFLRAVIRRQAALIAQWMHVGFVHGVMNTDNMTISGETIDYGPCAFIDTFDAKAVFSSIDHGGRYAYGKQPVIAQWNLARLAETLVPLLHEDQEEAVRLATEELEEFPEIYSAQWLDGARAKIGLTEGDDSDIGFVNALYAAMSGQSVDHTLFFRHLPDAIAGDETVVTDLFDDASAIREWLPHWRERLAREGRDPADRRSAMAAVNPIYIPRNHKVEEALTAAETEGDMGPITRLLEVLRAPYQERAGLEDYARPAPRDFGPYKTYCGT</sequence>
<feature type="binding site" evidence="8">
    <location>
        <position position="126"/>
    </location>
    <ligand>
        <name>ATP</name>
        <dbReference type="ChEBI" id="CHEBI:30616"/>
    </ligand>
</feature>
<comment type="catalytic activity">
    <reaction evidence="8">
        <text>L-seryl-[protein] + UTP = O-(5'-uridylyl)-L-seryl-[protein] + diphosphate</text>
        <dbReference type="Rhea" id="RHEA:64604"/>
        <dbReference type="Rhea" id="RHEA-COMP:9863"/>
        <dbReference type="Rhea" id="RHEA-COMP:16635"/>
        <dbReference type="ChEBI" id="CHEBI:29999"/>
        <dbReference type="ChEBI" id="CHEBI:33019"/>
        <dbReference type="ChEBI" id="CHEBI:46398"/>
        <dbReference type="ChEBI" id="CHEBI:156051"/>
    </reaction>
</comment>
<dbReference type="PANTHER" id="PTHR32057:SF14">
    <property type="entry name" value="PROTEIN ADENYLYLTRANSFERASE SELO, MITOCHONDRIAL"/>
    <property type="match status" value="1"/>
</dbReference>
<keyword evidence="10" id="KW-1185">Reference proteome</keyword>
<comment type="catalytic activity">
    <reaction evidence="8">
        <text>L-histidyl-[protein] + UTP = N(tele)-(5'-uridylyl)-L-histidyl-[protein] + diphosphate</text>
        <dbReference type="Rhea" id="RHEA:83891"/>
        <dbReference type="Rhea" id="RHEA-COMP:9745"/>
        <dbReference type="Rhea" id="RHEA-COMP:20239"/>
        <dbReference type="ChEBI" id="CHEBI:29979"/>
        <dbReference type="ChEBI" id="CHEBI:33019"/>
        <dbReference type="ChEBI" id="CHEBI:46398"/>
        <dbReference type="ChEBI" id="CHEBI:233474"/>
    </reaction>
</comment>
<keyword evidence="6 8" id="KW-0067">ATP-binding</keyword>
<dbReference type="EC" id="2.7.7.108" evidence="8"/>
<comment type="function">
    <text evidence="8">Nucleotidyltransferase involved in the post-translational modification of proteins. It can catalyze the addition of adenosine monophosphate (AMP) or uridine monophosphate (UMP) to a protein, resulting in modifications known as AMPylation and UMPylation.</text>
</comment>
<evidence type="ECO:0000256" key="5">
    <source>
        <dbReference type="ARBA" id="ARBA00022741"/>
    </source>
</evidence>
<dbReference type="EMBL" id="FNYY01000031">
    <property type="protein sequence ID" value="SEK09748.1"/>
    <property type="molecule type" value="Genomic_DNA"/>
</dbReference>
<keyword evidence="7 8" id="KW-0460">Magnesium</keyword>
<dbReference type="Pfam" id="PF02696">
    <property type="entry name" value="SelO"/>
    <property type="match status" value="1"/>
</dbReference>
<comment type="cofactor">
    <cofactor evidence="8">
        <name>Mg(2+)</name>
        <dbReference type="ChEBI" id="CHEBI:18420"/>
    </cofactor>
    <cofactor evidence="8">
        <name>Mn(2+)</name>
        <dbReference type="ChEBI" id="CHEBI:29035"/>
    </cofactor>
</comment>
<dbReference type="PANTHER" id="PTHR32057">
    <property type="entry name" value="PROTEIN ADENYLYLTRANSFERASE SELO, MITOCHONDRIAL"/>
    <property type="match status" value="1"/>
</dbReference>
<feature type="binding site" evidence="8">
    <location>
        <position position="263"/>
    </location>
    <ligand>
        <name>Mg(2+)</name>
        <dbReference type="ChEBI" id="CHEBI:18420"/>
    </ligand>
</feature>
<feature type="binding site" evidence="8">
    <location>
        <position position="94"/>
    </location>
    <ligand>
        <name>ATP</name>
        <dbReference type="ChEBI" id="CHEBI:30616"/>
    </ligand>
</feature>
<evidence type="ECO:0000256" key="8">
    <source>
        <dbReference type="HAMAP-Rule" id="MF_00692"/>
    </source>
</evidence>
<evidence type="ECO:0000256" key="6">
    <source>
        <dbReference type="ARBA" id="ARBA00022840"/>
    </source>
</evidence>
<feature type="binding site" evidence="8">
    <location>
        <position position="254"/>
    </location>
    <ligand>
        <name>Mg(2+)</name>
        <dbReference type="ChEBI" id="CHEBI:18420"/>
    </ligand>
</feature>
<gene>
    <name evidence="8" type="primary">ydiU</name>
    <name evidence="8" type="synonym">selO</name>
    <name evidence="9" type="ORF">SAMN04487940_1315</name>
</gene>
<comment type="catalytic activity">
    <reaction evidence="8">
        <text>L-tyrosyl-[protein] + ATP = O-(5'-adenylyl)-L-tyrosyl-[protein] + diphosphate</text>
        <dbReference type="Rhea" id="RHEA:54288"/>
        <dbReference type="Rhea" id="RHEA-COMP:10136"/>
        <dbReference type="Rhea" id="RHEA-COMP:13846"/>
        <dbReference type="ChEBI" id="CHEBI:30616"/>
        <dbReference type="ChEBI" id="CHEBI:33019"/>
        <dbReference type="ChEBI" id="CHEBI:46858"/>
        <dbReference type="ChEBI" id="CHEBI:83624"/>
        <dbReference type="EC" id="2.7.7.108"/>
    </reaction>
</comment>
<feature type="binding site" evidence="8">
    <location>
        <position position="93"/>
    </location>
    <ligand>
        <name>ATP</name>
        <dbReference type="ChEBI" id="CHEBI:30616"/>
    </ligand>
</feature>
<feature type="binding site" evidence="8">
    <location>
        <position position="184"/>
    </location>
    <ligand>
        <name>ATP</name>
        <dbReference type="ChEBI" id="CHEBI:30616"/>
    </ligand>
</feature>
<evidence type="ECO:0000256" key="1">
    <source>
        <dbReference type="ARBA" id="ARBA00009747"/>
    </source>
</evidence>
<keyword evidence="2 8" id="KW-0808">Transferase</keyword>
<reference evidence="9 10" key="1">
    <citation type="submission" date="2016-10" db="EMBL/GenBank/DDBJ databases">
        <authorList>
            <person name="Varghese N."/>
            <person name="Submissions S."/>
        </authorList>
    </citation>
    <scope>NUCLEOTIDE SEQUENCE [LARGE SCALE GENOMIC DNA]</scope>
    <source>
        <strain evidence="9 10">FF3</strain>
    </source>
</reference>
<protein>
    <recommendedName>
        <fullName evidence="8">Protein nucleotidyltransferase YdiU</fullName>
        <ecNumber evidence="8">2.7.7.-</ecNumber>
    </recommendedName>
    <alternativeName>
        <fullName evidence="8">Protein adenylyltransferase YdiU</fullName>
        <ecNumber evidence="8">2.7.7.108</ecNumber>
    </alternativeName>
    <alternativeName>
        <fullName evidence="8">Protein uridylyltransferase YdiU</fullName>
        <ecNumber evidence="8">2.7.7.-</ecNumber>
    </alternativeName>
</protein>
<dbReference type="Proteomes" id="UP000182932">
    <property type="component" value="Unassembled WGS sequence"/>
</dbReference>
<feature type="binding site" evidence="8">
    <location>
        <position position="91"/>
    </location>
    <ligand>
        <name>ATP</name>
        <dbReference type="ChEBI" id="CHEBI:30616"/>
    </ligand>
</feature>
<feature type="active site" description="Proton acceptor" evidence="8">
    <location>
        <position position="253"/>
    </location>
</feature>
<keyword evidence="5 8" id="KW-0547">Nucleotide-binding</keyword>
<dbReference type="InterPro" id="IPR003846">
    <property type="entry name" value="SelO"/>
</dbReference>
<evidence type="ECO:0000313" key="10">
    <source>
        <dbReference type="Proteomes" id="UP000182932"/>
    </source>
</evidence>
<feature type="binding site" evidence="8">
    <location>
        <position position="127"/>
    </location>
    <ligand>
        <name>ATP</name>
        <dbReference type="ChEBI" id="CHEBI:30616"/>
    </ligand>
</feature>
<keyword evidence="3 8" id="KW-0548">Nucleotidyltransferase</keyword>
<dbReference type="GO" id="GO:0000287">
    <property type="term" value="F:magnesium ion binding"/>
    <property type="evidence" value="ECO:0007669"/>
    <property type="project" value="UniProtKB-UniRule"/>
</dbReference>
<evidence type="ECO:0000313" key="9">
    <source>
        <dbReference type="EMBL" id="SEK09748.1"/>
    </source>
</evidence>
<dbReference type="NCBIfam" id="NF000658">
    <property type="entry name" value="PRK00029.1"/>
    <property type="match status" value="1"/>
</dbReference>
<comment type="caution">
    <text evidence="9">The sequence shown here is derived from an EMBL/GenBank/DDBJ whole genome shotgun (WGS) entry which is preliminary data.</text>
</comment>
<dbReference type="GO" id="GO:0070733">
    <property type="term" value="F:AMPylase activity"/>
    <property type="evidence" value="ECO:0007669"/>
    <property type="project" value="UniProtKB-EC"/>
</dbReference>
<dbReference type="GO" id="GO:0005524">
    <property type="term" value="F:ATP binding"/>
    <property type="evidence" value="ECO:0007669"/>
    <property type="project" value="UniProtKB-UniRule"/>
</dbReference>
<evidence type="ECO:0000256" key="2">
    <source>
        <dbReference type="ARBA" id="ARBA00022679"/>
    </source>
</evidence>
<comment type="catalytic activity">
    <reaction evidence="8">
        <text>L-tyrosyl-[protein] + UTP = O-(5'-uridylyl)-L-tyrosyl-[protein] + diphosphate</text>
        <dbReference type="Rhea" id="RHEA:83887"/>
        <dbReference type="Rhea" id="RHEA-COMP:10136"/>
        <dbReference type="Rhea" id="RHEA-COMP:20238"/>
        <dbReference type="ChEBI" id="CHEBI:33019"/>
        <dbReference type="ChEBI" id="CHEBI:46398"/>
        <dbReference type="ChEBI" id="CHEBI:46858"/>
        <dbReference type="ChEBI" id="CHEBI:90602"/>
    </reaction>
</comment>
<dbReference type="AlphaFoldDB" id="A0A975ZQX1"/>
<dbReference type="GeneID" id="80820969"/>
<organism evidence="9 10">
    <name type="scientific">Marinovum algicola</name>
    <dbReference type="NCBI Taxonomy" id="42444"/>
    <lineage>
        <taxon>Bacteria</taxon>
        <taxon>Pseudomonadati</taxon>
        <taxon>Pseudomonadota</taxon>
        <taxon>Alphaproteobacteria</taxon>
        <taxon>Rhodobacterales</taxon>
        <taxon>Roseobacteraceae</taxon>
        <taxon>Marinovum</taxon>
    </lineage>
</organism>
<evidence type="ECO:0000256" key="4">
    <source>
        <dbReference type="ARBA" id="ARBA00022723"/>
    </source>
</evidence>
<feature type="binding site" evidence="8">
    <location>
        <position position="263"/>
    </location>
    <ligand>
        <name>ATP</name>
        <dbReference type="ChEBI" id="CHEBI:30616"/>
    </ligand>
</feature>
<comment type="similarity">
    <text evidence="1 8">Belongs to the SELO family.</text>
</comment>
<name>A0A975ZQX1_9RHOB</name>